<accession>A0ABW2X6S7</accession>
<evidence type="ECO:0008006" key="4">
    <source>
        <dbReference type="Google" id="ProtNLM"/>
    </source>
</evidence>
<keyword evidence="1" id="KW-0472">Membrane</keyword>
<sequence length="214" mass="22830">MTEVPHPPPLSSRWRARQSGFAYAPQDSADLRQSRRRAALLIVLLVLLAVAGAIACVSAVAQWGQEYIELSDRFGATAAYRPAVVLAGGLVLLIAAGFGVVGARAVARPRKPAVELTPDVVRSNWLGTVEVPWSDVIGVQVTNGPHLRLARQMGAYCVAGRPRREDNETLLRLYAPANDVLPLVEWLRAHPEARATALVPGTGLLPAEHGGTGS</sequence>
<comment type="caution">
    <text evidence="2">The sequence shown here is derived from an EMBL/GenBank/DDBJ whole genome shotgun (WGS) entry which is preliminary data.</text>
</comment>
<dbReference type="Proteomes" id="UP001596915">
    <property type="component" value="Unassembled WGS sequence"/>
</dbReference>
<evidence type="ECO:0000313" key="2">
    <source>
        <dbReference type="EMBL" id="MFD0629208.1"/>
    </source>
</evidence>
<keyword evidence="1" id="KW-1133">Transmembrane helix</keyword>
<proteinExistence type="predicted"/>
<feature type="transmembrane region" description="Helical" evidence="1">
    <location>
        <begin position="83"/>
        <end position="103"/>
    </location>
</feature>
<evidence type="ECO:0000313" key="3">
    <source>
        <dbReference type="Proteomes" id="UP001596915"/>
    </source>
</evidence>
<reference evidence="3" key="1">
    <citation type="journal article" date="2019" name="Int. J. Syst. Evol. Microbiol.">
        <title>The Global Catalogue of Microorganisms (GCM) 10K type strain sequencing project: providing services to taxonomists for standard genome sequencing and annotation.</title>
        <authorList>
            <consortium name="The Broad Institute Genomics Platform"/>
            <consortium name="The Broad Institute Genome Sequencing Center for Infectious Disease"/>
            <person name="Wu L."/>
            <person name="Ma J."/>
        </authorList>
    </citation>
    <scope>NUCLEOTIDE SEQUENCE [LARGE SCALE GENOMIC DNA]</scope>
    <source>
        <strain evidence="3">JCM 12607</strain>
    </source>
</reference>
<evidence type="ECO:0000256" key="1">
    <source>
        <dbReference type="SAM" id="Phobius"/>
    </source>
</evidence>
<protein>
    <recommendedName>
        <fullName evidence="4">PH domain-containing protein</fullName>
    </recommendedName>
</protein>
<dbReference type="EMBL" id="JBHTGL010000008">
    <property type="protein sequence ID" value="MFD0629208.1"/>
    <property type="molecule type" value="Genomic_DNA"/>
</dbReference>
<organism evidence="2 3">
    <name type="scientific">Streptomyces sanglieri</name>
    <dbReference type="NCBI Taxonomy" id="193460"/>
    <lineage>
        <taxon>Bacteria</taxon>
        <taxon>Bacillati</taxon>
        <taxon>Actinomycetota</taxon>
        <taxon>Actinomycetes</taxon>
        <taxon>Kitasatosporales</taxon>
        <taxon>Streptomycetaceae</taxon>
        <taxon>Streptomyces</taxon>
    </lineage>
</organism>
<keyword evidence="3" id="KW-1185">Reference proteome</keyword>
<name>A0ABW2X6S7_9ACTN</name>
<keyword evidence="1" id="KW-0812">Transmembrane</keyword>
<gene>
    <name evidence="2" type="ORF">ACFQ2K_47920</name>
</gene>
<feature type="transmembrane region" description="Helical" evidence="1">
    <location>
        <begin position="38"/>
        <end position="63"/>
    </location>
</feature>